<accession>A0A0D2J0P4</accession>
<dbReference type="AlphaFoldDB" id="A0A0D2J0P4"/>
<name>A0A0D2J0P4_9CHLO</name>
<dbReference type="RefSeq" id="XP_013892632.1">
    <property type="nucleotide sequence ID" value="XM_014037178.1"/>
</dbReference>
<evidence type="ECO:0000313" key="2">
    <source>
        <dbReference type="Proteomes" id="UP000054498"/>
    </source>
</evidence>
<reference evidence="1 2" key="1">
    <citation type="journal article" date="2013" name="BMC Genomics">
        <title>Reconstruction of the lipid metabolism for the microalga Monoraphidium neglectum from its genome sequence reveals characteristics suitable for biofuel production.</title>
        <authorList>
            <person name="Bogen C."/>
            <person name="Al-Dilaimi A."/>
            <person name="Albersmeier A."/>
            <person name="Wichmann J."/>
            <person name="Grundmann M."/>
            <person name="Rupp O."/>
            <person name="Lauersen K.J."/>
            <person name="Blifernez-Klassen O."/>
            <person name="Kalinowski J."/>
            <person name="Goesmann A."/>
            <person name="Mussgnug J.H."/>
            <person name="Kruse O."/>
        </authorList>
    </citation>
    <scope>NUCLEOTIDE SEQUENCE [LARGE SCALE GENOMIC DNA]</scope>
    <source>
        <strain evidence="1 2">SAG 48.87</strain>
    </source>
</reference>
<dbReference type="GeneID" id="25731902"/>
<dbReference type="OrthoDB" id="552220at2759"/>
<dbReference type="Proteomes" id="UP000054498">
    <property type="component" value="Unassembled WGS sequence"/>
</dbReference>
<gene>
    <name evidence="1" type="ORF">MNEG_14349</name>
</gene>
<feature type="non-terminal residue" evidence="1">
    <location>
        <position position="1"/>
    </location>
</feature>
<sequence>RDNGHYRIGVDWLEPYKSVAYSIGLILVAPDDLPDDQIVRIAFTKVLGIVFGPKAPSNMYAAVMHTLRKLAASSGALGTAAKPMQLCVSRPAPIAAGAPTPSSAATFTPVQQIKHQAYLTSFFADTQARRYFDGCMGVGAYLPCHWCLFQGTPDANPGGKGVTIRPKGYVNPVPQTRKFNGAAMMFDDARLKLTDSQQLTLGAAADTLSASDASFDPAFHGRKRSCPFNNWLPYFSFNNGFVVPAVHGFCFNLLRPFLKWALRKPTGAEGEVVISYAARRIMSTRTKSIRPTNDNGRRPKDLVGLKLQVILAVTNTRPAGRDIGLVAG</sequence>
<dbReference type="EMBL" id="KK104640">
    <property type="protein sequence ID" value="KIY93612.1"/>
    <property type="molecule type" value="Genomic_DNA"/>
</dbReference>
<dbReference type="KEGG" id="mng:MNEG_14349"/>
<evidence type="ECO:0000313" key="1">
    <source>
        <dbReference type="EMBL" id="KIY93612.1"/>
    </source>
</evidence>
<protein>
    <submittedName>
        <fullName evidence="1">Uncharacterized protein</fullName>
    </submittedName>
</protein>
<organism evidence="1 2">
    <name type="scientific">Monoraphidium neglectum</name>
    <dbReference type="NCBI Taxonomy" id="145388"/>
    <lineage>
        <taxon>Eukaryota</taxon>
        <taxon>Viridiplantae</taxon>
        <taxon>Chlorophyta</taxon>
        <taxon>core chlorophytes</taxon>
        <taxon>Chlorophyceae</taxon>
        <taxon>CS clade</taxon>
        <taxon>Sphaeropleales</taxon>
        <taxon>Selenastraceae</taxon>
        <taxon>Monoraphidium</taxon>
    </lineage>
</organism>
<keyword evidence="2" id="KW-1185">Reference proteome</keyword>
<proteinExistence type="predicted"/>